<dbReference type="PANTHER" id="PTHR43407:SF2">
    <property type="entry name" value="GLUTAMINE SYNTHETASE"/>
    <property type="match status" value="1"/>
</dbReference>
<dbReference type="GO" id="GO:0046872">
    <property type="term" value="F:metal ion binding"/>
    <property type="evidence" value="ECO:0007669"/>
    <property type="project" value="UniProtKB-KW"/>
</dbReference>
<keyword evidence="4" id="KW-0479">Metal-binding</keyword>
<dbReference type="InterPro" id="IPR004809">
    <property type="entry name" value="Gln_synth_I"/>
</dbReference>
<feature type="binding site" evidence="3">
    <location>
        <position position="342"/>
    </location>
    <ligand>
        <name>ATP</name>
        <dbReference type="ChEBI" id="CHEBI:30616"/>
    </ligand>
</feature>
<dbReference type="GO" id="GO:0004356">
    <property type="term" value="F:glutamine synthetase activity"/>
    <property type="evidence" value="ECO:0007669"/>
    <property type="project" value="UniProtKB-EC"/>
</dbReference>
<dbReference type="GO" id="GO:0016020">
    <property type="term" value="C:membrane"/>
    <property type="evidence" value="ECO:0007669"/>
    <property type="project" value="TreeGrafter"/>
</dbReference>
<name>A0A2A2AEJ8_9BURK</name>
<dbReference type="InterPro" id="IPR027303">
    <property type="entry name" value="Gln_synth_gly_rich_site"/>
</dbReference>
<comment type="cofactor">
    <cofactor evidence="4">
        <name>Mg(2+)</name>
        <dbReference type="ChEBI" id="CHEBI:18420"/>
    </cofactor>
    <text evidence="4">Binds 2 Mg(2+) ions per subunit.</text>
</comment>
<sequence length="471" mass="52093">MAKTVDDVMAMVEENDIKFVDFRFTDTRGKEQHVTVPVSHFDEDKFHSGHAFDGSSMPGWKGVEASDMLLMPDPDTANIDPFFQEPTLFLTCDVVDPADGTPYERDPRSIAKRAEAYLKASGLGDTAYFGPEPEFFLFDGVRWENSPGKVGFEIEEYEAPWNTGARLEGGNRGHRPTVKGGYFPVPPVDSTQDMRAEMSLVLESLGIPVEVFHHEVAGAGQNEIGTQFSTLVKRADWTQLQKYVIHNVANLYGKTATFMPKPIVGDNGSGMHVHQSVWKDGKNLFAGEGYAGLSDFALYYIGGLIKHARALNAITNPGTNSYKRLVPGFEAPVKLAYSAKNRSASIRVPFVTNPKARRVEARFPDPLMNPYLGFAALLMAGLDGVENKIHPGEAATKDLYHLPPEEDALIPTVCHSLDQAIEALDADRAFLTKGGVFTDAMLDAYIELKMGEVTRFRQAVHPLEFEMYYSL</sequence>
<proteinExistence type="inferred from homology"/>
<feature type="binding site" evidence="2">
    <location>
        <position position="362"/>
    </location>
    <ligand>
        <name>L-glutamate</name>
        <dbReference type="ChEBI" id="CHEBI:29985"/>
    </ligand>
</feature>
<organism evidence="11 12">
    <name type="scientific">Vandammella animalimorsus</name>
    <dbReference type="NCBI Taxonomy" id="2029117"/>
    <lineage>
        <taxon>Bacteria</taxon>
        <taxon>Pseudomonadati</taxon>
        <taxon>Pseudomonadota</taxon>
        <taxon>Betaproteobacteria</taxon>
        <taxon>Burkholderiales</taxon>
        <taxon>Comamonadaceae</taxon>
        <taxon>Vandammella</taxon>
    </lineage>
</organism>
<dbReference type="InterPro" id="IPR008147">
    <property type="entry name" value="Gln_synt_N"/>
</dbReference>
<dbReference type="FunFam" id="3.30.590.10:FF:000001">
    <property type="entry name" value="Glutamine synthetase"/>
    <property type="match status" value="1"/>
</dbReference>
<dbReference type="RefSeq" id="WP_095549026.1">
    <property type="nucleotide sequence ID" value="NZ_NSJF01000001.1"/>
</dbReference>
<feature type="binding site" evidence="4">
    <location>
        <position position="132"/>
    </location>
    <ligand>
        <name>Mg(2+)</name>
        <dbReference type="ChEBI" id="CHEBI:18420"/>
        <label>1</label>
    </ligand>
</feature>
<dbReference type="GO" id="GO:0005737">
    <property type="term" value="C:cytoplasm"/>
    <property type="evidence" value="ECO:0007669"/>
    <property type="project" value="TreeGrafter"/>
</dbReference>
<evidence type="ECO:0000256" key="4">
    <source>
        <dbReference type="PIRSR" id="PIRSR604809-3"/>
    </source>
</evidence>
<dbReference type="SUPFAM" id="SSF54368">
    <property type="entry name" value="Glutamine synthetase, N-terminal domain"/>
    <property type="match status" value="1"/>
</dbReference>
<evidence type="ECO:0000256" key="2">
    <source>
        <dbReference type="PIRSR" id="PIRSR604809-1"/>
    </source>
</evidence>
<protein>
    <recommendedName>
        <fullName evidence="8">Glutamine synthetase</fullName>
        <ecNumber evidence="8">6.3.1.2</ecNumber>
    </recommendedName>
</protein>
<feature type="modified residue" description="O-AMP-tyrosine" evidence="5">
    <location>
        <position position="400"/>
    </location>
</feature>
<dbReference type="NCBIfam" id="TIGR00653">
    <property type="entry name" value="GlnA"/>
    <property type="match status" value="1"/>
</dbReference>
<accession>A0A2A2AEJ8</accession>
<dbReference type="EC" id="6.3.1.2" evidence="8"/>
<dbReference type="FunFam" id="3.10.20.70:FF:000001">
    <property type="entry name" value="Glutamine synthetase"/>
    <property type="match status" value="1"/>
</dbReference>
<keyword evidence="3 8" id="KW-0547">Nucleotide-binding</keyword>
<feature type="binding site" evidence="3">
    <location>
        <position position="210"/>
    </location>
    <ligand>
        <name>ATP</name>
        <dbReference type="ChEBI" id="CHEBI:30616"/>
    </ligand>
</feature>
<keyword evidence="5" id="KW-0597">Phosphoprotein</keyword>
<dbReference type="GO" id="GO:0019740">
    <property type="term" value="P:nitrogen utilization"/>
    <property type="evidence" value="ECO:0007669"/>
    <property type="project" value="TreeGrafter"/>
</dbReference>
<feature type="binding site" evidence="2">
    <location>
        <begin position="267"/>
        <end position="268"/>
    </location>
    <ligand>
        <name>L-glutamate</name>
        <dbReference type="ChEBI" id="CHEBI:29985"/>
    </ligand>
</feature>
<dbReference type="InterPro" id="IPR027302">
    <property type="entry name" value="Gln_synth_N_conserv_site"/>
</dbReference>
<feature type="binding site" evidence="4">
    <location>
        <position position="215"/>
    </location>
    <ligand>
        <name>Mg(2+)</name>
        <dbReference type="ChEBI" id="CHEBI:18420"/>
        <label>1</label>
    </ligand>
</feature>
<feature type="binding site" evidence="2">
    <location>
        <position position="330"/>
    </location>
    <ligand>
        <name>L-glutamate</name>
        <dbReference type="ChEBI" id="CHEBI:29985"/>
    </ligand>
</feature>
<keyword evidence="8 11" id="KW-0436">Ligase</keyword>
<evidence type="ECO:0000256" key="3">
    <source>
        <dbReference type="PIRSR" id="PIRSR604809-2"/>
    </source>
</evidence>
<evidence type="ECO:0000313" key="12">
    <source>
        <dbReference type="Proteomes" id="UP000217999"/>
    </source>
</evidence>
<dbReference type="SUPFAM" id="SSF55931">
    <property type="entry name" value="Glutamine synthetase/guanido kinase"/>
    <property type="match status" value="1"/>
</dbReference>
<dbReference type="GO" id="GO:0006542">
    <property type="term" value="P:glutamine biosynthetic process"/>
    <property type="evidence" value="ECO:0007669"/>
    <property type="project" value="InterPro"/>
</dbReference>
<dbReference type="InterPro" id="IPR036651">
    <property type="entry name" value="Gln_synt_N_sf"/>
</dbReference>
<feature type="binding site" evidence="3">
    <location>
        <position position="355"/>
    </location>
    <ligand>
        <name>ATP</name>
        <dbReference type="ChEBI" id="CHEBI:30616"/>
    </ligand>
</feature>
<feature type="domain" description="GS beta-grasp" evidence="9">
    <location>
        <begin position="15"/>
        <end position="100"/>
    </location>
</feature>
<dbReference type="EMBL" id="NSJF01000001">
    <property type="protein sequence ID" value="PAT36226.1"/>
    <property type="molecule type" value="Genomic_DNA"/>
</dbReference>
<feature type="binding site" evidence="4">
    <location>
        <position position="272"/>
    </location>
    <ligand>
        <name>Mg(2+)</name>
        <dbReference type="ChEBI" id="CHEBI:18420"/>
        <label>1</label>
    </ligand>
</feature>
<evidence type="ECO:0000256" key="1">
    <source>
        <dbReference type="ARBA" id="ARBA00009897"/>
    </source>
</evidence>
<dbReference type="Gene3D" id="3.30.590.10">
    <property type="entry name" value="Glutamine synthetase/guanido kinase, catalytic domain"/>
    <property type="match status" value="1"/>
</dbReference>
<feature type="domain" description="GS catalytic" evidence="10">
    <location>
        <begin position="107"/>
        <end position="471"/>
    </location>
</feature>
<evidence type="ECO:0000256" key="7">
    <source>
        <dbReference type="RuleBase" id="RU000384"/>
    </source>
</evidence>
<comment type="similarity">
    <text evidence="1 6 7">Belongs to the glutamine synthetase family.</text>
</comment>
<evidence type="ECO:0000256" key="8">
    <source>
        <dbReference type="RuleBase" id="RU004356"/>
    </source>
</evidence>
<feature type="binding site" evidence="4">
    <location>
        <position position="223"/>
    </location>
    <ligand>
        <name>Mg(2+)</name>
        <dbReference type="ChEBI" id="CHEBI:18420"/>
        <label>1</label>
    </ligand>
</feature>
<dbReference type="PROSITE" id="PS00180">
    <property type="entry name" value="GLNA_1"/>
    <property type="match status" value="1"/>
</dbReference>
<keyword evidence="4" id="KW-0460">Magnesium</keyword>
<dbReference type="PROSITE" id="PS51986">
    <property type="entry name" value="GS_BETA_GRASP"/>
    <property type="match status" value="1"/>
</dbReference>
<dbReference type="AlphaFoldDB" id="A0A2A2AEJ8"/>
<dbReference type="Pfam" id="PF03951">
    <property type="entry name" value="Gln-synt_N"/>
    <property type="match status" value="1"/>
</dbReference>
<evidence type="ECO:0000259" key="10">
    <source>
        <dbReference type="PROSITE" id="PS51987"/>
    </source>
</evidence>
<dbReference type="Pfam" id="PF00120">
    <property type="entry name" value="Gln-synt_C"/>
    <property type="match status" value="1"/>
</dbReference>
<dbReference type="SMART" id="SM01230">
    <property type="entry name" value="Gln-synt_C"/>
    <property type="match status" value="1"/>
</dbReference>
<comment type="catalytic activity">
    <reaction evidence="8">
        <text>L-glutamate + NH4(+) + ATP = L-glutamine + ADP + phosphate + H(+)</text>
        <dbReference type="Rhea" id="RHEA:16169"/>
        <dbReference type="ChEBI" id="CHEBI:15378"/>
        <dbReference type="ChEBI" id="CHEBI:28938"/>
        <dbReference type="ChEBI" id="CHEBI:29985"/>
        <dbReference type="ChEBI" id="CHEBI:30616"/>
        <dbReference type="ChEBI" id="CHEBI:43474"/>
        <dbReference type="ChEBI" id="CHEBI:58359"/>
        <dbReference type="ChEBI" id="CHEBI:456216"/>
        <dbReference type="EC" id="6.3.1.2"/>
    </reaction>
</comment>
<evidence type="ECO:0000259" key="9">
    <source>
        <dbReference type="PROSITE" id="PS51986"/>
    </source>
</evidence>
<keyword evidence="3 8" id="KW-0067">ATP-binding</keyword>
<dbReference type="InterPro" id="IPR014746">
    <property type="entry name" value="Gln_synth/guanido_kin_cat_dom"/>
</dbReference>
<gene>
    <name evidence="11" type="primary">glnA</name>
    <name evidence="11" type="ORF">CK620_03220</name>
</gene>
<evidence type="ECO:0000256" key="6">
    <source>
        <dbReference type="PROSITE-ProRule" id="PRU01330"/>
    </source>
</evidence>
<feature type="binding site" evidence="4">
    <location>
        <position position="134"/>
    </location>
    <ligand>
        <name>Mg(2+)</name>
        <dbReference type="ChEBI" id="CHEBI:18420"/>
        <label>1</label>
    </ligand>
</feature>
<dbReference type="InterPro" id="IPR008146">
    <property type="entry name" value="Gln_synth_cat_dom"/>
</dbReference>
<reference evidence="11 12" key="1">
    <citation type="submission" date="2017-08" db="EMBL/GenBank/DDBJ databases">
        <title>WGS of Clinical strains of the CDC Group NO-1 linked to zoonotic infections in humans.</title>
        <authorList>
            <person name="Bernier A.-M."/>
            <person name="Bernard K."/>
        </authorList>
    </citation>
    <scope>NUCLEOTIDE SEQUENCE [LARGE SCALE GENOMIC DNA]</scope>
    <source>
        <strain evidence="11 12">NML03-0146</strain>
    </source>
</reference>
<dbReference type="Gene3D" id="3.10.20.70">
    <property type="entry name" value="Glutamine synthetase, N-terminal domain"/>
    <property type="match status" value="1"/>
</dbReference>
<dbReference type="GO" id="GO:0005524">
    <property type="term" value="F:ATP binding"/>
    <property type="evidence" value="ECO:0007669"/>
    <property type="project" value="UniProtKB-KW"/>
</dbReference>
<dbReference type="PROSITE" id="PS00181">
    <property type="entry name" value="GLNA_ATP"/>
    <property type="match status" value="1"/>
</dbReference>
<evidence type="ECO:0000256" key="5">
    <source>
        <dbReference type="PIRSR" id="PIRSR604809-50"/>
    </source>
</evidence>
<evidence type="ECO:0000313" key="11">
    <source>
        <dbReference type="EMBL" id="PAT36226.1"/>
    </source>
</evidence>
<comment type="caution">
    <text evidence="11">The sequence shown here is derived from an EMBL/GenBank/DDBJ whole genome shotgun (WGS) entry which is preliminary data.</text>
</comment>
<feature type="binding site" evidence="3">
    <location>
        <begin position="274"/>
        <end position="276"/>
    </location>
    <ligand>
        <name>ATP</name>
        <dbReference type="ChEBI" id="CHEBI:30616"/>
    </ligand>
</feature>
<feature type="binding site" evidence="4">
    <location>
        <position position="360"/>
    </location>
    <ligand>
        <name>Mg(2+)</name>
        <dbReference type="ChEBI" id="CHEBI:18420"/>
        <label>1</label>
    </ligand>
</feature>
<dbReference type="PROSITE" id="PS51987">
    <property type="entry name" value="GS_CATALYTIC"/>
    <property type="match status" value="1"/>
</dbReference>
<dbReference type="PANTHER" id="PTHR43407">
    <property type="entry name" value="GLUTAMINE SYNTHETASE"/>
    <property type="match status" value="1"/>
</dbReference>
<feature type="binding site" evidence="2">
    <location>
        <position position="342"/>
    </location>
    <ligand>
        <name>L-glutamate</name>
        <dbReference type="ChEBI" id="CHEBI:29985"/>
    </ligand>
</feature>
<feature type="binding site" evidence="2">
    <location>
        <position position="324"/>
    </location>
    <ligand>
        <name>L-glutamate</name>
        <dbReference type="ChEBI" id="CHEBI:29985"/>
    </ligand>
</feature>
<dbReference type="Proteomes" id="UP000217999">
    <property type="component" value="Unassembled WGS sequence"/>
</dbReference>